<evidence type="ECO:0000259" key="13">
    <source>
        <dbReference type="Pfam" id="PF00892"/>
    </source>
</evidence>
<evidence type="ECO:0000256" key="8">
    <source>
        <dbReference type="ARBA" id="ARBA00022985"/>
    </source>
</evidence>
<keyword evidence="6" id="KW-0441">Lipid A biosynthesis</keyword>
<dbReference type="Pfam" id="PF00892">
    <property type="entry name" value="EamA"/>
    <property type="match status" value="1"/>
</dbReference>
<reference evidence="15" key="1">
    <citation type="submission" date="2016-10" db="EMBL/GenBank/DDBJ databases">
        <authorList>
            <person name="Varghese N."/>
            <person name="Submissions S."/>
        </authorList>
    </citation>
    <scope>NUCLEOTIDE SEQUENCE [LARGE SCALE GENOMIC DNA]</scope>
    <source>
        <strain evidence="15">8N4</strain>
    </source>
</reference>
<keyword evidence="7 12" id="KW-0812">Transmembrane</keyword>
<protein>
    <submittedName>
        <fullName evidence="14">Undecaprenyl phosphate-alpha-L-ara4N flippase subunit ArnE</fullName>
    </submittedName>
</protein>
<keyword evidence="2" id="KW-0813">Transport</keyword>
<dbReference type="GO" id="GO:0005886">
    <property type="term" value="C:plasma membrane"/>
    <property type="evidence" value="ECO:0007669"/>
    <property type="project" value="UniProtKB-SubCell"/>
</dbReference>
<evidence type="ECO:0000256" key="4">
    <source>
        <dbReference type="ARBA" id="ARBA00022516"/>
    </source>
</evidence>
<keyword evidence="8" id="KW-0448">Lipopolysaccharide biosynthesis</keyword>
<organism evidence="14 15">
    <name type="scientific">Rosenbergiella nectarea</name>
    <dbReference type="NCBI Taxonomy" id="988801"/>
    <lineage>
        <taxon>Bacteria</taxon>
        <taxon>Pseudomonadati</taxon>
        <taxon>Pseudomonadota</taxon>
        <taxon>Gammaproteobacteria</taxon>
        <taxon>Enterobacterales</taxon>
        <taxon>Erwiniaceae</taxon>
        <taxon>Rosenbergiella</taxon>
    </lineage>
</organism>
<keyword evidence="4" id="KW-0444">Lipid biosynthesis</keyword>
<dbReference type="Gene3D" id="1.10.3730.20">
    <property type="match status" value="1"/>
</dbReference>
<gene>
    <name evidence="14" type="ORF">SAMN05216522_101123</name>
</gene>
<proteinExistence type="predicted"/>
<keyword evidence="9 12" id="KW-1133">Transmembrane helix</keyword>
<evidence type="ECO:0000256" key="9">
    <source>
        <dbReference type="ARBA" id="ARBA00022989"/>
    </source>
</evidence>
<keyword evidence="5" id="KW-0997">Cell inner membrane</keyword>
<keyword evidence="10" id="KW-0443">Lipid metabolism</keyword>
<keyword evidence="15" id="KW-1185">Reference proteome</keyword>
<evidence type="ECO:0000256" key="12">
    <source>
        <dbReference type="SAM" id="Phobius"/>
    </source>
</evidence>
<dbReference type="PANTHER" id="PTHR30561:SF23">
    <property type="entry name" value="4-AMINO-4-DEOXY-L-ARABINOSE-PHOSPHOUNDECAPRENOL FLIPPASE SUBUNIT ARNE-RELATED"/>
    <property type="match status" value="1"/>
</dbReference>
<dbReference type="STRING" id="988801.SAMN05216522_101123"/>
<evidence type="ECO:0000256" key="2">
    <source>
        <dbReference type="ARBA" id="ARBA00022448"/>
    </source>
</evidence>
<dbReference type="InterPro" id="IPR037185">
    <property type="entry name" value="EmrE-like"/>
</dbReference>
<dbReference type="AlphaFoldDB" id="A0A1H9D3N2"/>
<evidence type="ECO:0000256" key="10">
    <source>
        <dbReference type="ARBA" id="ARBA00023098"/>
    </source>
</evidence>
<sequence length="108" mass="12258">MTVWWQLLITSLLSGIAQLCQKQAALSEHRRNFYLWMLIALGLLALAMLCWLQVLRTLPVGIAYPLLSLNYLWVAILSRLLWGEPILQQQYLGIFSIILGTLLLGGAY</sequence>
<dbReference type="EMBL" id="FOGC01000001">
    <property type="protein sequence ID" value="SEQ07957.1"/>
    <property type="molecule type" value="Genomic_DNA"/>
</dbReference>
<keyword evidence="3" id="KW-1003">Cell membrane</keyword>
<evidence type="ECO:0000256" key="7">
    <source>
        <dbReference type="ARBA" id="ARBA00022692"/>
    </source>
</evidence>
<accession>A0A1H9D3N2</accession>
<evidence type="ECO:0000256" key="5">
    <source>
        <dbReference type="ARBA" id="ARBA00022519"/>
    </source>
</evidence>
<evidence type="ECO:0000256" key="3">
    <source>
        <dbReference type="ARBA" id="ARBA00022475"/>
    </source>
</evidence>
<evidence type="ECO:0000256" key="6">
    <source>
        <dbReference type="ARBA" id="ARBA00022556"/>
    </source>
</evidence>
<name>A0A1H9D3N2_9GAMM</name>
<dbReference type="Proteomes" id="UP000242515">
    <property type="component" value="Unassembled WGS sequence"/>
</dbReference>
<keyword evidence="11 12" id="KW-0472">Membrane</keyword>
<evidence type="ECO:0000256" key="1">
    <source>
        <dbReference type="ARBA" id="ARBA00004651"/>
    </source>
</evidence>
<dbReference type="InterPro" id="IPR000390">
    <property type="entry name" value="Small_drug/metabolite_transptr"/>
</dbReference>
<feature type="transmembrane region" description="Helical" evidence="12">
    <location>
        <begin position="88"/>
        <end position="107"/>
    </location>
</feature>
<feature type="transmembrane region" description="Helical" evidence="12">
    <location>
        <begin position="62"/>
        <end position="82"/>
    </location>
</feature>
<comment type="subcellular location">
    <subcellularLocation>
        <location evidence="1">Cell membrane</location>
        <topology evidence="1">Multi-pass membrane protein</topology>
    </subcellularLocation>
</comment>
<evidence type="ECO:0000313" key="15">
    <source>
        <dbReference type="Proteomes" id="UP000242515"/>
    </source>
</evidence>
<dbReference type="PANTHER" id="PTHR30561">
    <property type="entry name" value="SMR FAMILY PROTON-DEPENDENT DRUG EFFLUX TRANSPORTER SUGE"/>
    <property type="match status" value="1"/>
</dbReference>
<evidence type="ECO:0000256" key="11">
    <source>
        <dbReference type="ARBA" id="ARBA00023136"/>
    </source>
</evidence>
<dbReference type="SUPFAM" id="SSF103481">
    <property type="entry name" value="Multidrug resistance efflux transporter EmrE"/>
    <property type="match status" value="1"/>
</dbReference>
<dbReference type="GO" id="GO:0022857">
    <property type="term" value="F:transmembrane transporter activity"/>
    <property type="evidence" value="ECO:0007669"/>
    <property type="project" value="InterPro"/>
</dbReference>
<feature type="transmembrane region" description="Helical" evidence="12">
    <location>
        <begin position="33"/>
        <end position="55"/>
    </location>
</feature>
<dbReference type="RefSeq" id="WP_092671243.1">
    <property type="nucleotide sequence ID" value="NZ_FOGC01000001.1"/>
</dbReference>
<evidence type="ECO:0000313" key="14">
    <source>
        <dbReference type="EMBL" id="SEQ07957.1"/>
    </source>
</evidence>
<dbReference type="GO" id="GO:0009245">
    <property type="term" value="P:lipid A biosynthetic process"/>
    <property type="evidence" value="ECO:0007669"/>
    <property type="project" value="UniProtKB-KW"/>
</dbReference>
<dbReference type="InterPro" id="IPR000620">
    <property type="entry name" value="EamA_dom"/>
</dbReference>
<dbReference type="GO" id="GO:0009103">
    <property type="term" value="P:lipopolysaccharide biosynthetic process"/>
    <property type="evidence" value="ECO:0007669"/>
    <property type="project" value="UniProtKB-KW"/>
</dbReference>
<dbReference type="OrthoDB" id="6058674at2"/>
<feature type="domain" description="EamA" evidence="13">
    <location>
        <begin position="2"/>
        <end position="104"/>
    </location>
</feature>